<protein>
    <submittedName>
        <fullName evidence="1">Uncharacterized protein</fullName>
    </submittedName>
</protein>
<sequence>MGNCCCPAVSSCNNEEERSGLLPGGVKVPASSSESVHNGSGAHSEMRKTGVENGEASEEKEEADVTTQMSLCASDKYVGEEDSAKTLTILENGLLYSPNTNTEVVANSLLTAPDKCTKETDTLDCPATVGAPVEAKRCLSDLPQSPDKDDPRVGAVMVPDEKTDVAVLANVTFTEVHDMLCHEVTVASDAQGKFSETSAIEAVIAPEHLTSETVVEGCLLSQPEESCSVAMVVASVSDTQLTTVEACDGCVTSQGNSFNSSVTTDLLPHLHLSSVNSVMKDLDDGDNMISVACIDDSLNVLGCGNSEDPERSSAVTETTEPTKNSRMPEPVPTSPPGASQSLNLIEDEKSAGQCRLPEVPCLVDFLEGAEVEDLVESKQEAGKEKEETEDSSPVTDALLTEMGGEEGQKGEDHKLTTVADVKVDVKEEVLLVRKEDIPVVEDLVVSEEDLYLGAEELCQGPAEDAGPKPLFENALPKDRCSLEPMVDILFYSQKEWKGSTDKSALIRKGYTELSRRFGCLRRVRGDNYCALRATLFQVFSTCTQSPVWLTEEHTFTWMEVLEEPIGQWTFPSGCRQGEESEDSAQQLKRYVKLLQNRWEAAAVCSSVEEKQRLCEQIFQGGEEELGMLEALKLLMLVQASELHAAMQGGEEVPVFCWLLFARDSSDHPRTFLSNHLSKVGFSGGLEQVEMFLLGYTLQCTIQVYRLYMTDTEEFVTYYPDDHKTDWPIVCLVTEDDRHYNIPVGQPNGLQTPEDPASISQDLTAD</sequence>
<gene>
    <name evidence="1" type="ORF">DPEC_G00073980</name>
</gene>
<organism evidence="1 2">
    <name type="scientific">Dallia pectoralis</name>
    <name type="common">Alaska blackfish</name>
    <dbReference type="NCBI Taxonomy" id="75939"/>
    <lineage>
        <taxon>Eukaryota</taxon>
        <taxon>Metazoa</taxon>
        <taxon>Chordata</taxon>
        <taxon>Craniata</taxon>
        <taxon>Vertebrata</taxon>
        <taxon>Euteleostomi</taxon>
        <taxon>Actinopterygii</taxon>
        <taxon>Neopterygii</taxon>
        <taxon>Teleostei</taxon>
        <taxon>Protacanthopterygii</taxon>
        <taxon>Esociformes</taxon>
        <taxon>Umbridae</taxon>
        <taxon>Dallia</taxon>
    </lineage>
</organism>
<dbReference type="Proteomes" id="UP001157502">
    <property type="component" value="Chromosome 6"/>
</dbReference>
<reference evidence="1" key="1">
    <citation type="submission" date="2021-05" db="EMBL/GenBank/DDBJ databases">
        <authorList>
            <person name="Pan Q."/>
            <person name="Jouanno E."/>
            <person name="Zahm M."/>
            <person name="Klopp C."/>
            <person name="Cabau C."/>
            <person name="Louis A."/>
            <person name="Berthelot C."/>
            <person name="Parey E."/>
            <person name="Roest Crollius H."/>
            <person name="Montfort J."/>
            <person name="Robinson-Rechavi M."/>
            <person name="Bouchez O."/>
            <person name="Lampietro C."/>
            <person name="Lopez Roques C."/>
            <person name="Donnadieu C."/>
            <person name="Postlethwait J."/>
            <person name="Bobe J."/>
            <person name="Dillon D."/>
            <person name="Chandos A."/>
            <person name="von Hippel F."/>
            <person name="Guiguen Y."/>
        </authorList>
    </citation>
    <scope>NUCLEOTIDE SEQUENCE</scope>
    <source>
        <strain evidence="1">YG-Jan2019</strain>
    </source>
</reference>
<comment type="caution">
    <text evidence="1">The sequence shown here is derived from an EMBL/GenBank/DDBJ whole genome shotgun (WGS) entry which is preliminary data.</text>
</comment>
<name>A0ACC2H2T5_DALPE</name>
<evidence type="ECO:0000313" key="2">
    <source>
        <dbReference type="Proteomes" id="UP001157502"/>
    </source>
</evidence>
<dbReference type="EMBL" id="CM055733">
    <property type="protein sequence ID" value="KAJ8010334.1"/>
    <property type="molecule type" value="Genomic_DNA"/>
</dbReference>
<accession>A0ACC2H2T5</accession>
<keyword evidence="2" id="KW-1185">Reference proteome</keyword>
<evidence type="ECO:0000313" key="1">
    <source>
        <dbReference type="EMBL" id="KAJ8010334.1"/>
    </source>
</evidence>
<proteinExistence type="predicted"/>